<keyword evidence="3" id="KW-1185">Reference proteome</keyword>
<comment type="caution">
    <text evidence="2">The sequence shown here is derived from an EMBL/GenBank/DDBJ whole genome shotgun (WGS) entry which is preliminary data.</text>
</comment>
<protein>
    <recommendedName>
        <fullName evidence="1">DUF5659 domain-containing protein</fullName>
    </recommendedName>
</protein>
<sequence>MNNLKQITDKNLIVFLVACGLEIKQIIKDKRFNRSIVCFENDSKLDEYILKYTNKSVNINICEYISAERRVKTLLCMQKNN</sequence>
<dbReference type="AlphaFoldDB" id="A0A162UEI1"/>
<dbReference type="InterPro" id="IPR043718">
    <property type="entry name" value="DUF5659"/>
</dbReference>
<dbReference type="OrthoDB" id="1955932at2"/>
<dbReference type="RefSeq" id="WP_066618296.1">
    <property type="nucleotide sequence ID" value="NZ_FQXL01000012.1"/>
</dbReference>
<gene>
    <name evidence="2" type="ORF">CLMAG_08650</name>
</gene>
<reference evidence="2 3" key="1">
    <citation type="submission" date="2016-04" db="EMBL/GenBank/DDBJ databases">
        <title>Genome sequence of Clostridium magnum DSM 2767.</title>
        <authorList>
            <person name="Poehlein A."/>
            <person name="Uhlig R."/>
            <person name="Fischer R."/>
            <person name="Bahl H."/>
            <person name="Daniel R."/>
        </authorList>
    </citation>
    <scope>NUCLEOTIDE SEQUENCE [LARGE SCALE GENOMIC DNA]</scope>
    <source>
        <strain evidence="2 3">DSM 2767</strain>
    </source>
</reference>
<dbReference type="EMBL" id="LWAE01000001">
    <property type="protein sequence ID" value="KZL93814.1"/>
    <property type="molecule type" value="Genomic_DNA"/>
</dbReference>
<name>A0A162UEI1_9CLOT</name>
<dbReference type="PATRIC" id="fig|1121326.3.peg.824"/>
<evidence type="ECO:0000313" key="2">
    <source>
        <dbReference type="EMBL" id="KZL93814.1"/>
    </source>
</evidence>
<dbReference type="Pfam" id="PF18903">
    <property type="entry name" value="DUF5659"/>
    <property type="match status" value="1"/>
</dbReference>
<accession>A0A162UEI1</accession>
<organism evidence="2 3">
    <name type="scientific">Clostridium magnum DSM 2767</name>
    <dbReference type="NCBI Taxonomy" id="1121326"/>
    <lineage>
        <taxon>Bacteria</taxon>
        <taxon>Bacillati</taxon>
        <taxon>Bacillota</taxon>
        <taxon>Clostridia</taxon>
        <taxon>Eubacteriales</taxon>
        <taxon>Clostridiaceae</taxon>
        <taxon>Clostridium</taxon>
    </lineage>
</organism>
<evidence type="ECO:0000259" key="1">
    <source>
        <dbReference type="Pfam" id="PF18903"/>
    </source>
</evidence>
<dbReference type="Proteomes" id="UP000076603">
    <property type="component" value="Unassembled WGS sequence"/>
</dbReference>
<evidence type="ECO:0000313" key="3">
    <source>
        <dbReference type="Proteomes" id="UP000076603"/>
    </source>
</evidence>
<proteinExistence type="predicted"/>
<dbReference type="STRING" id="1121326.CLMAG_08650"/>
<feature type="domain" description="DUF5659" evidence="1">
    <location>
        <begin position="5"/>
        <end position="75"/>
    </location>
</feature>